<dbReference type="AlphaFoldDB" id="A0A4Q0YRT5"/>
<dbReference type="Pfam" id="PF00496">
    <property type="entry name" value="SBP_bac_5"/>
    <property type="match status" value="1"/>
</dbReference>
<reference evidence="2 3" key="1">
    <citation type="submission" date="2017-10" db="EMBL/GenBank/DDBJ databases">
        <title>Nyctiphanis sp. nov., isolated from the stomach of the euphausiid Nyctiphanes simplex (Hansen, 1911) in the Gulf of California.</title>
        <authorList>
            <person name="Gomez-Gil B."/>
            <person name="Aguilar-Mendez M."/>
            <person name="Lopez-Cortes A."/>
            <person name="Gomez-Gutierrez J."/>
            <person name="Roque A."/>
            <person name="Lang E."/>
            <person name="Gonzalez-Castillo A."/>
        </authorList>
    </citation>
    <scope>NUCLEOTIDE SEQUENCE [LARGE SCALE GENOMIC DNA]</scope>
    <source>
        <strain evidence="2 3">CAIM 600</strain>
    </source>
</reference>
<name>A0A4Q0YRT5_9GAMM</name>
<sequence>MWAGRNCGDPQWTGARFSDWVNSAYREQYNYYIRYHPNAGKKLLDEMGIVDRDEDGYRDLPSGRPLYLSLITPKGWSDFNSTGEVIAEMAKVVGIKVVHSSLNFGLYETLLNESGYTLTLTNYPRGSSPIYYFDAAFNSAYHDEQSGRYAKHYFIEPDIDALLKKYKLSQSQDEHKAIVNELESRLVKVQVTIPLYYKVETVEYNTKRFDGWWEAAENQSKVPPIWANSPMRLLQVLTLKPKETQEDISDVGQAG</sequence>
<keyword evidence="3" id="KW-1185">Reference proteome</keyword>
<dbReference type="PANTHER" id="PTHR30290">
    <property type="entry name" value="PERIPLASMIC BINDING COMPONENT OF ABC TRANSPORTER"/>
    <property type="match status" value="1"/>
</dbReference>
<evidence type="ECO:0000313" key="3">
    <source>
        <dbReference type="Proteomes" id="UP000290287"/>
    </source>
</evidence>
<feature type="domain" description="Solute-binding protein family 5" evidence="1">
    <location>
        <begin position="24"/>
        <end position="134"/>
    </location>
</feature>
<dbReference type="SUPFAM" id="SSF53850">
    <property type="entry name" value="Periplasmic binding protein-like II"/>
    <property type="match status" value="1"/>
</dbReference>
<dbReference type="Proteomes" id="UP000290287">
    <property type="component" value="Unassembled WGS sequence"/>
</dbReference>
<dbReference type="EMBL" id="PEIB01000005">
    <property type="protein sequence ID" value="RXJ73900.1"/>
    <property type="molecule type" value="Genomic_DNA"/>
</dbReference>
<dbReference type="Gene3D" id="3.40.190.10">
    <property type="entry name" value="Periplasmic binding protein-like II"/>
    <property type="match status" value="1"/>
</dbReference>
<proteinExistence type="predicted"/>
<accession>A0A4Q0YRT5</accession>
<dbReference type="OrthoDB" id="9801912at2"/>
<comment type="caution">
    <text evidence="2">The sequence shown here is derived from an EMBL/GenBank/DDBJ whole genome shotgun (WGS) entry which is preliminary data.</text>
</comment>
<dbReference type="InterPro" id="IPR039424">
    <property type="entry name" value="SBP_5"/>
</dbReference>
<evidence type="ECO:0000313" key="2">
    <source>
        <dbReference type="EMBL" id="RXJ73900.1"/>
    </source>
</evidence>
<organism evidence="2 3">
    <name type="scientific">Veronia nyctiphanis</name>
    <dbReference type="NCBI Taxonomy" id="1278244"/>
    <lineage>
        <taxon>Bacteria</taxon>
        <taxon>Pseudomonadati</taxon>
        <taxon>Pseudomonadota</taxon>
        <taxon>Gammaproteobacteria</taxon>
        <taxon>Vibrionales</taxon>
        <taxon>Vibrionaceae</taxon>
        <taxon>Veronia</taxon>
    </lineage>
</organism>
<protein>
    <recommendedName>
        <fullName evidence="1">Solute-binding protein family 5 domain-containing protein</fullName>
    </recommendedName>
</protein>
<dbReference type="GO" id="GO:0015833">
    <property type="term" value="P:peptide transport"/>
    <property type="evidence" value="ECO:0007669"/>
    <property type="project" value="TreeGrafter"/>
</dbReference>
<dbReference type="Gene3D" id="3.10.105.10">
    <property type="entry name" value="Dipeptide-binding Protein, Domain 3"/>
    <property type="match status" value="1"/>
</dbReference>
<evidence type="ECO:0000259" key="1">
    <source>
        <dbReference type="Pfam" id="PF00496"/>
    </source>
</evidence>
<gene>
    <name evidence="2" type="ORF">CS022_06285</name>
</gene>
<dbReference type="InterPro" id="IPR000914">
    <property type="entry name" value="SBP_5_dom"/>
</dbReference>
<dbReference type="GO" id="GO:1904680">
    <property type="term" value="F:peptide transmembrane transporter activity"/>
    <property type="evidence" value="ECO:0007669"/>
    <property type="project" value="TreeGrafter"/>
</dbReference>